<evidence type="ECO:0000259" key="3">
    <source>
        <dbReference type="Pfam" id="PF14372"/>
    </source>
</evidence>
<dbReference type="SUPFAM" id="SSF53098">
    <property type="entry name" value="Ribonuclease H-like"/>
    <property type="match status" value="1"/>
</dbReference>
<accession>A0A2U1KW54</accession>
<evidence type="ECO:0000259" key="2">
    <source>
        <dbReference type="Pfam" id="PF05699"/>
    </source>
</evidence>
<evidence type="ECO:0000313" key="4">
    <source>
        <dbReference type="EMBL" id="PWA40973.1"/>
    </source>
</evidence>
<sequence>MNLVKELESPDDYMRKIADQMWLKFNKYWSDFNLLLAVAVVFDPPSKNAISSTSGGSEMNYQVKEGDDGTSQYSKGSAEQQRELDFYLHEPRAATTSSICVLEFWKSQQYKYPVLAKLAMDILCVPFSTVASESAFSLGGRILDQYQSSMKPSTVEALICTRDWLFSEKAMSDADLEKLTENIMKLDIDKNEE</sequence>
<dbReference type="Pfam" id="PF05699">
    <property type="entry name" value="Dimer_Tnp_hAT"/>
    <property type="match status" value="1"/>
</dbReference>
<dbReference type="GO" id="GO:0003677">
    <property type="term" value="F:DNA binding"/>
    <property type="evidence" value="ECO:0007669"/>
    <property type="project" value="InterPro"/>
</dbReference>
<dbReference type="InterPro" id="IPR025525">
    <property type="entry name" value="hAT-like_transposase_RNase-H"/>
</dbReference>
<comment type="caution">
    <text evidence="4">The sequence shown here is derived from an EMBL/GenBank/DDBJ whole genome shotgun (WGS) entry which is preliminary data.</text>
</comment>
<dbReference type="Proteomes" id="UP000245207">
    <property type="component" value="Unassembled WGS sequence"/>
</dbReference>
<feature type="domain" description="HAT C-terminal dimerisation" evidence="2">
    <location>
        <begin position="83"/>
        <end position="165"/>
    </location>
</feature>
<dbReference type="GO" id="GO:0046983">
    <property type="term" value="F:protein dimerization activity"/>
    <property type="evidence" value="ECO:0007669"/>
    <property type="project" value="InterPro"/>
</dbReference>
<gene>
    <name evidence="4" type="ORF">CTI12_AA557770</name>
</gene>
<feature type="domain" description="hAT-like transposase RNase-H fold" evidence="3">
    <location>
        <begin position="3"/>
        <end position="48"/>
    </location>
</feature>
<dbReference type="AlphaFoldDB" id="A0A2U1KW54"/>
<evidence type="ECO:0000313" key="5">
    <source>
        <dbReference type="Proteomes" id="UP000245207"/>
    </source>
</evidence>
<name>A0A2U1KW54_ARTAN</name>
<dbReference type="InterPro" id="IPR012337">
    <property type="entry name" value="RNaseH-like_sf"/>
</dbReference>
<reference evidence="4 5" key="1">
    <citation type="journal article" date="2018" name="Mol. Plant">
        <title>The genome of Artemisia annua provides insight into the evolution of Asteraceae family and artemisinin biosynthesis.</title>
        <authorList>
            <person name="Shen Q."/>
            <person name="Zhang L."/>
            <person name="Liao Z."/>
            <person name="Wang S."/>
            <person name="Yan T."/>
            <person name="Shi P."/>
            <person name="Liu M."/>
            <person name="Fu X."/>
            <person name="Pan Q."/>
            <person name="Wang Y."/>
            <person name="Lv Z."/>
            <person name="Lu X."/>
            <person name="Zhang F."/>
            <person name="Jiang W."/>
            <person name="Ma Y."/>
            <person name="Chen M."/>
            <person name="Hao X."/>
            <person name="Li L."/>
            <person name="Tang Y."/>
            <person name="Lv G."/>
            <person name="Zhou Y."/>
            <person name="Sun X."/>
            <person name="Brodelius P.E."/>
            <person name="Rose J.K.C."/>
            <person name="Tang K."/>
        </authorList>
    </citation>
    <scope>NUCLEOTIDE SEQUENCE [LARGE SCALE GENOMIC DNA]</scope>
    <source>
        <strain evidence="5">cv. Huhao1</strain>
        <tissue evidence="4">Leaf</tissue>
    </source>
</reference>
<proteinExistence type="predicted"/>
<feature type="region of interest" description="Disordered" evidence="1">
    <location>
        <begin position="50"/>
        <end position="75"/>
    </location>
</feature>
<feature type="compositionally biased region" description="Polar residues" evidence="1">
    <location>
        <begin position="50"/>
        <end position="60"/>
    </location>
</feature>
<dbReference type="PANTHER" id="PTHR23272:SF192">
    <property type="entry name" value="ZINC FINGER BED DOMAIN-CONTAINING PROTEIN DAYSLEEPER-LIKE"/>
    <property type="match status" value="1"/>
</dbReference>
<dbReference type="OrthoDB" id="1937594at2759"/>
<dbReference type="PANTHER" id="PTHR23272">
    <property type="entry name" value="BED FINGER-RELATED"/>
    <property type="match status" value="1"/>
</dbReference>
<organism evidence="4 5">
    <name type="scientific">Artemisia annua</name>
    <name type="common">Sweet wormwood</name>
    <dbReference type="NCBI Taxonomy" id="35608"/>
    <lineage>
        <taxon>Eukaryota</taxon>
        <taxon>Viridiplantae</taxon>
        <taxon>Streptophyta</taxon>
        <taxon>Embryophyta</taxon>
        <taxon>Tracheophyta</taxon>
        <taxon>Spermatophyta</taxon>
        <taxon>Magnoliopsida</taxon>
        <taxon>eudicotyledons</taxon>
        <taxon>Gunneridae</taxon>
        <taxon>Pentapetalae</taxon>
        <taxon>asterids</taxon>
        <taxon>campanulids</taxon>
        <taxon>Asterales</taxon>
        <taxon>Asteraceae</taxon>
        <taxon>Asteroideae</taxon>
        <taxon>Anthemideae</taxon>
        <taxon>Artemisiinae</taxon>
        <taxon>Artemisia</taxon>
    </lineage>
</organism>
<protein>
    <recommendedName>
        <fullName evidence="6">Zinc finger BED domain-containing protein RICESLEEPER 2</fullName>
    </recommendedName>
</protein>
<evidence type="ECO:0008006" key="6">
    <source>
        <dbReference type="Google" id="ProtNLM"/>
    </source>
</evidence>
<evidence type="ECO:0000256" key="1">
    <source>
        <dbReference type="SAM" id="MobiDB-lite"/>
    </source>
</evidence>
<dbReference type="STRING" id="35608.A0A2U1KW54"/>
<keyword evidence="5" id="KW-1185">Reference proteome</keyword>
<dbReference type="EMBL" id="PKPP01013409">
    <property type="protein sequence ID" value="PWA40973.1"/>
    <property type="molecule type" value="Genomic_DNA"/>
</dbReference>
<dbReference type="Pfam" id="PF14372">
    <property type="entry name" value="hAT-like_RNase-H"/>
    <property type="match status" value="1"/>
</dbReference>
<dbReference type="InterPro" id="IPR008906">
    <property type="entry name" value="HATC_C_dom"/>
</dbReference>